<dbReference type="Proteomes" id="UP000663824">
    <property type="component" value="Unassembled WGS sequence"/>
</dbReference>
<evidence type="ECO:0000313" key="1">
    <source>
        <dbReference type="EMBL" id="CAF1442528.1"/>
    </source>
</evidence>
<name>A0A815P1T3_9BILA</name>
<proteinExistence type="predicted"/>
<dbReference type="AlphaFoldDB" id="A0A815P1T3"/>
<dbReference type="Proteomes" id="UP000663855">
    <property type="component" value="Unassembled WGS sequence"/>
</dbReference>
<evidence type="ECO:0000313" key="2">
    <source>
        <dbReference type="EMBL" id="CAF1566805.1"/>
    </source>
</evidence>
<dbReference type="EMBL" id="CAJNOV010011227">
    <property type="protein sequence ID" value="CAF1442528.1"/>
    <property type="molecule type" value="Genomic_DNA"/>
</dbReference>
<gene>
    <name evidence="1" type="ORF">CJN711_LOCUS24150</name>
    <name evidence="2" type="ORF">KQP761_LOCUS18821</name>
    <name evidence="3" type="ORF">MBJ925_LOCUS38671</name>
</gene>
<accession>A0A815P1T3</accession>
<reference evidence="1" key="1">
    <citation type="submission" date="2021-02" db="EMBL/GenBank/DDBJ databases">
        <authorList>
            <person name="Nowell W R."/>
        </authorList>
    </citation>
    <scope>NUCLEOTIDE SEQUENCE</scope>
</reference>
<sequence>MYAAETIDRSWYIKNKYHDSYGNNHTEYQQINYYWNKTLSLRTSFGLPKYPTLSKIVKNILFISHGNSDVERGFSINEHIVTESRTLLSLSSINGVRST</sequence>
<organism evidence="1 4">
    <name type="scientific">Rotaria magnacalcarata</name>
    <dbReference type="NCBI Taxonomy" id="392030"/>
    <lineage>
        <taxon>Eukaryota</taxon>
        <taxon>Metazoa</taxon>
        <taxon>Spiralia</taxon>
        <taxon>Gnathifera</taxon>
        <taxon>Rotifera</taxon>
        <taxon>Eurotatoria</taxon>
        <taxon>Bdelloidea</taxon>
        <taxon>Philodinida</taxon>
        <taxon>Philodinidae</taxon>
        <taxon>Rotaria</taxon>
    </lineage>
</organism>
<protein>
    <recommendedName>
        <fullName evidence="5">HAT C-terminal dimerisation domain-containing protein</fullName>
    </recommendedName>
</protein>
<evidence type="ECO:0000313" key="4">
    <source>
        <dbReference type="Proteomes" id="UP000663855"/>
    </source>
</evidence>
<dbReference type="EMBL" id="CAJNOW010009585">
    <property type="protein sequence ID" value="CAF1566805.1"/>
    <property type="molecule type" value="Genomic_DNA"/>
</dbReference>
<dbReference type="EMBL" id="CAJNRE010021691">
    <property type="protein sequence ID" value="CAF2261684.1"/>
    <property type="molecule type" value="Genomic_DNA"/>
</dbReference>
<evidence type="ECO:0008006" key="5">
    <source>
        <dbReference type="Google" id="ProtNLM"/>
    </source>
</evidence>
<dbReference type="OrthoDB" id="10056877at2759"/>
<evidence type="ECO:0000313" key="3">
    <source>
        <dbReference type="EMBL" id="CAF2261684.1"/>
    </source>
</evidence>
<dbReference type="Proteomes" id="UP000663834">
    <property type="component" value="Unassembled WGS sequence"/>
</dbReference>
<comment type="caution">
    <text evidence="1">The sequence shown here is derived from an EMBL/GenBank/DDBJ whole genome shotgun (WGS) entry which is preliminary data.</text>
</comment>